<reference evidence="1 2" key="2">
    <citation type="journal article" date="2012" name="J. Bacteriol.">
        <title>Genome Sequence of Edwardsiella ictaluri 93-146, a Strain Associated with a Natural Channel Catfish Outbreak of Enteric Septicemia of Catfish.</title>
        <authorList>
            <person name="Williams M.L."/>
            <person name="Gillaspy A.F."/>
            <person name="Dyer D.W."/>
            <person name="Thune R.L."/>
            <person name="Waldbieser G.C."/>
            <person name="Schuster S.C."/>
            <person name="Gipson J."/>
            <person name="Zaitshik J."/>
            <person name="Landry C."/>
            <person name="Banes M.M."/>
            <person name="Lawrence M.L."/>
        </authorList>
    </citation>
    <scope>NUCLEOTIDE SEQUENCE [LARGE SCALE GENOMIC DNA]</scope>
    <source>
        <strain evidence="1 2">93-146</strain>
    </source>
</reference>
<proteinExistence type="predicted"/>
<dbReference type="HOGENOM" id="CLU_3152234_0_0_6"/>
<evidence type="ECO:0000313" key="2">
    <source>
        <dbReference type="Proteomes" id="UP000001485"/>
    </source>
</evidence>
<protein>
    <submittedName>
        <fullName evidence="1">Uncharacterized protein</fullName>
    </submittedName>
</protein>
<gene>
    <name evidence="1" type="ordered locus">NT01EI_3410</name>
</gene>
<reference evidence="2" key="1">
    <citation type="submission" date="2009-03" db="EMBL/GenBank/DDBJ databases">
        <title>Complete genome sequence of Edwardsiella ictaluri 93-146.</title>
        <authorList>
            <person name="Williams M.L."/>
            <person name="Gillaspy A.F."/>
            <person name="Dyer D.W."/>
            <person name="Thune R.L."/>
            <person name="Waldbieser G.C."/>
            <person name="Schuster S.C."/>
            <person name="Gipson J."/>
            <person name="Zaitshik J."/>
            <person name="Landry C."/>
            <person name="Lawrence M.L."/>
        </authorList>
    </citation>
    <scope>NUCLEOTIDE SEQUENCE [LARGE SCALE GENOMIC DNA]</scope>
    <source>
        <strain evidence="2">93-146</strain>
    </source>
</reference>
<dbReference type="KEGG" id="eic:NT01EI_3410"/>
<name>C5BAZ2_EDWI9</name>
<organism evidence="1 2">
    <name type="scientific">Edwardsiella ictaluri (strain 93-146)</name>
    <dbReference type="NCBI Taxonomy" id="634503"/>
    <lineage>
        <taxon>Bacteria</taxon>
        <taxon>Pseudomonadati</taxon>
        <taxon>Pseudomonadota</taxon>
        <taxon>Gammaproteobacteria</taxon>
        <taxon>Enterobacterales</taxon>
        <taxon>Hafniaceae</taxon>
        <taxon>Edwardsiella</taxon>
    </lineage>
</organism>
<dbReference type="EMBL" id="CP001600">
    <property type="protein sequence ID" value="ACR70547.1"/>
    <property type="molecule type" value="Genomic_DNA"/>
</dbReference>
<evidence type="ECO:0000313" key="1">
    <source>
        <dbReference type="EMBL" id="ACR70547.1"/>
    </source>
</evidence>
<sequence>MRYRGERKENPRRRLTLLMAENCLLPEGKSAVKKRDKGFRKYRKKTYQ</sequence>
<accession>C5BAZ2</accession>
<dbReference type="AlphaFoldDB" id="C5BAZ2"/>
<dbReference type="Proteomes" id="UP000001485">
    <property type="component" value="Chromosome"/>
</dbReference>